<dbReference type="Gene3D" id="3.30.70.580">
    <property type="entry name" value="Pseudouridine synthase I, catalytic domain, N-terminal subdomain"/>
    <property type="match status" value="1"/>
</dbReference>
<dbReference type="GO" id="GO:0005634">
    <property type="term" value="C:nucleus"/>
    <property type="evidence" value="ECO:0007669"/>
    <property type="project" value="TreeGrafter"/>
</dbReference>
<name>A0A1I7X411_HETBA</name>
<dbReference type="WBParaSite" id="Hba_12330">
    <property type="protein sequence ID" value="Hba_12330"/>
    <property type="gene ID" value="Hba_12330"/>
</dbReference>
<sequence>MLKRILQRFGSVMTKIESEAKAVLPSLHSVKSGKIEKSVGHGSSTARAVNDGEKKKRIKMSKYAMLLAYQGKEYFGMQIQKGHPHPTIESHLLDAMHKLGWITEEMRTQPNLFYFQRAARTDKAVSAVRQMCGMQLPLSEEYSITGPAQLNDILPKDIRVVGMRRATNWFHPQKLCDARTYSYTLPTFAFAKPTELTTASFRIKQETIDEINSLLEIYLGTHNFFNYTSKR</sequence>
<dbReference type="Gene3D" id="3.30.70.660">
    <property type="entry name" value="Pseudouridine synthase I, catalytic domain, C-terminal subdomain"/>
    <property type="match status" value="1"/>
</dbReference>
<dbReference type="InterPro" id="IPR001406">
    <property type="entry name" value="PsdUridine_synth_TruA"/>
</dbReference>
<dbReference type="InterPro" id="IPR020103">
    <property type="entry name" value="PsdUridine_synth_cat_dom_sf"/>
</dbReference>
<keyword evidence="3" id="KW-0413">Isomerase</keyword>
<dbReference type="Proteomes" id="UP000095283">
    <property type="component" value="Unplaced"/>
</dbReference>
<accession>A0A1I7X411</accession>
<dbReference type="SUPFAM" id="SSF55120">
    <property type="entry name" value="Pseudouridine synthase"/>
    <property type="match status" value="1"/>
</dbReference>
<keyword evidence="2" id="KW-0819">tRNA processing</keyword>
<dbReference type="PANTHER" id="PTHR11142">
    <property type="entry name" value="PSEUDOURIDYLATE SYNTHASE"/>
    <property type="match status" value="1"/>
</dbReference>
<protein>
    <submittedName>
        <fullName evidence="6">tRNA pseudouridine synthase</fullName>
    </submittedName>
</protein>
<dbReference type="GO" id="GO:0009982">
    <property type="term" value="F:pseudouridine synthase activity"/>
    <property type="evidence" value="ECO:0007669"/>
    <property type="project" value="InterPro"/>
</dbReference>
<dbReference type="FunFam" id="3.30.70.580:FF:000002">
    <property type="entry name" value="tRNA pseudouridine synthase"/>
    <property type="match status" value="1"/>
</dbReference>
<evidence type="ECO:0000313" key="6">
    <source>
        <dbReference type="WBParaSite" id="Hba_12330"/>
    </source>
</evidence>
<dbReference type="PANTHER" id="PTHR11142:SF4">
    <property type="entry name" value="PSEUDOURIDYLATE SYNTHASE 1 HOMOLOG"/>
    <property type="match status" value="1"/>
</dbReference>
<dbReference type="GO" id="GO:0031119">
    <property type="term" value="P:tRNA pseudouridine synthesis"/>
    <property type="evidence" value="ECO:0007669"/>
    <property type="project" value="TreeGrafter"/>
</dbReference>
<evidence type="ECO:0000313" key="5">
    <source>
        <dbReference type="Proteomes" id="UP000095283"/>
    </source>
</evidence>
<evidence type="ECO:0000256" key="1">
    <source>
        <dbReference type="ARBA" id="ARBA00009375"/>
    </source>
</evidence>
<evidence type="ECO:0000256" key="4">
    <source>
        <dbReference type="ARBA" id="ARBA00036943"/>
    </source>
</evidence>
<dbReference type="GO" id="GO:1990481">
    <property type="term" value="P:mRNA pseudouridine synthesis"/>
    <property type="evidence" value="ECO:0007669"/>
    <property type="project" value="TreeGrafter"/>
</dbReference>
<comment type="similarity">
    <text evidence="1">Belongs to the tRNA pseudouridine synthase TruA family.</text>
</comment>
<evidence type="ECO:0000256" key="3">
    <source>
        <dbReference type="ARBA" id="ARBA00023235"/>
    </source>
</evidence>
<proteinExistence type="inferred from homology"/>
<keyword evidence="5" id="KW-1185">Reference proteome</keyword>
<dbReference type="GO" id="GO:0003723">
    <property type="term" value="F:RNA binding"/>
    <property type="evidence" value="ECO:0007669"/>
    <property type="project" value="InterPro"/>
</dbReference>
<reference evidence="6" key="1">
    <citation type="submission" date="2016-11" db="UniProtKB">
        <authorList>
            <consortium name="WormBaseParasite"/>
        </authorList>
    </citation>
    <scope>IDENTIFICATION</scope>
</reference>
<dbReference type="InterPro" id="IPR020095">
    <property type="entry name" value="PsdUridine_synth_TruA_C"/>
</dbReference>
<organism evidence="5 6">
    <name type="scientific">Heterorhabditis bacteriophora</name>
    <name type="common">Entomopathogenic nematode worm</name>
    <dbReference type="NCBI Taxonomy" id="37862"/>
    <lineage>
        <taxon>Eukaryota</taxon>
        <taxon>Metazoa</taxon>
        <taxon>Ecdysozoa</taxon>
        <taxon>Nematoda</taxon>
        <taxon>Chromadorea</taxon>
        <taxon>Rhabditida</taxon>
        <taxon>Rhabditina</taxon>
        <taxon>Rhabditomorpha</taxon>
        <taxon>Strongyloidea</taxon>
        <taxon>Heterorhabditidae</taxon>
        <taxon>Heterorhabditis</taxon>
    </lineage>
</organism>
<dbReference type="InterPro" id="IPR020094">
    <property type="entry name" value="TruA/RsuA/RluB/E/F_N"/>
</dbReference>
<dbReference type="AlphaFoldDB" id="A0A1I7X411"/>
<evidence type="ECO:0000256" key="2">
    <source>
        <dbReference type="ARBA" id="ARBA00022694"/>
    </source>
</evidence>
<comment type="catalytic activity">
    <reaction evidence="4">
        <text>a uridine in tRNA = a pseudouridine in tRNA</text>
        <dbReference type="Rhea" id="RHEA:54572"/>
        <dbReference type="Rhea" id="RHEA-COMP:13339"/>
        <dbReference type="Rhea" id="RHEA-COMP:13934"/>
        <dbReference type="ChEBI" id="CHEBI:65314"/>
        <dbReference type="ChEBI" id="CHEBI:65315"/>
    </reaction>
</comment>